<dbReference type="Gramene" id="mRNA:HanXRQr2_Chr16g0722911">
    <property type="protein sequence ID" value="mRNA:HanXRQr2_Chr16g0722911"/>
    <property type="gene ID" value="HanXRQr2_Chr16g0722911"/>
</dbReference>
<keyword evidence="1" id="KW-0812">Transmembrane</keyword>
<evidence type="ECO:0000313" key="2">
    <source>
        <dbReference type="EMBL" id="KAF5757875.1"/>
    </source>
</evidence>
<name>A0A251RV87_HELAN</name>
<evidence type="ECO:0000313" key="4">
    <source>
        <dbReference type="Proteomes" id="UP000215914"/>
    </source>
</evidence>
<dbReference type="Proteomes" id="UP000215914">
    <property type="component" value="Chromosome 16"/>
</dbReference>
<protein>
    <submittedName>
        <fullName evidence="3">Uncharacterized protein</fullName>
    </submittedName>
</protein>
<evidence type="ECO:0000256" key="1">
    <source>
        <dbReference type="SAM" id="Phobius"/>
    </source>
</evidence>
<accession>A0A251RV87</accession>
<feature type="transmembrane region" description="Helical" evidence="1">
    <location>
        <begin position="6"/>
        <end position="33"/>
    </location>
</feature>
<reference evidence="2" key="3">
    <citation type="submission" date="2020-06" db="EMBL/GenBank/DDBJ databases">
        <title>Helianthus annuus Genome sequencing and assembly Release 2.</title>
        <authorList>
            <person name="Gouzy J."/>
            <person name="Langlade N."/>
            <person name="Munos S."/>
        </authorList>
    </citation>
    <scope>NUCLEOTIDE SEQUENCE</scope>
    <source>
        <tissue evidence="2">Leaves</tissue>
    </source>
</reference>
<sequence length="72" mass="8159">MRETETTLFCLGFSGICPLEARLVMVISIAPMLKMMVFSWDKTTSDHNQNGLRIQERGAMIKVSIRAEIMLP</sequence>
<dbReference type="EMBL" id="CM007905">
    <property type="protein sequence ID" value="OTF90288.1"/>
    <property type="molecule type" value="Genomic_DNA"/>
</dbReference>
<dbReference type="InParanoid" id="A0A251RV87"/>
<gene>
    <name evidence="3" type="ORF">HannXRQ_Chr16g0497951</name>
    <name evidence="2" type="ORF">HanXRQr2_Chr16g0722911</name>
</gene>
<evidence type="ECO:0000313" key="3">
    <source>
        <dbReference type="EMBL" id="OTF90288.1"/>
    </source>
</evidence>
<proteinExistence type="predicted"/>
<keyword evidence="1" id="KW-1133">Transmembrane helix</keyword>
<organism evidence="3 4">
    <name type="scientific">Helianthus annuus</name>
    <name type="common">Common sunflower</name>
    <dbReference type="NCBI Taxonomy" id="4232"/>
    <lineage>
        <taxon>Eukaryota</taxon>
        <taxon>Viridiplantae</taxon>
        <taxon>Streptophyta</taxon>
        <taxon>Embryophyta</taxon>
        <taxon>Tracheophyta</taxon>
        <taxon>Spermatophyta</taxon>
        <taxon>Magnoliopsida</taxon>
        <taxon>eudicotyledons</taxon>
        <taxon>Gunneridae</taxon>
        <taxon>Pentapetalae</taxon>
        <taxon>asterids</taxon>
        <taxon>campanulids</taxon>
        <taxon>Asterales</taxon>
        <taxon>Asteraceae</taxon>
        <taxon>Asteroideae</taxon>
        <taxon>Heliantheae alliance</taxon>
        <taxon>Heliantheae</taxon>
        <taxon>Helianthus</taxon>
    </lineage>
</organism>
<keyword evidence="1" id="KW-0472">Membrane</keyword>
<reference evidence="3" key="2">
    <citation type="submission" date="2017-02" db="EMBL/GenBank/DDBJ databases">
        <title>Sunflower complete genome.</title>
        <authorList>
            <person name="Langlade N."/>
            <person name="Munos S."/>
        </authorList>
    </citation>
    <scope>NUCLEOTIDE SEQUENCE [LARGE SCALE GENOMIC DNA]</scope>
    <source>
        <tissue evidence="3">Leaves</tissue>
    </source>
</reference>
<dbReference type="AlphaFoldDB" id="A0A251RV87"/>
<keyword evidence="4" id="KW-1185">Reference proteome</keyword>
<dbReference type="EMBL" id="MNCJ02000331">
    <property type="protein sequence ID" value="KAF5757875.1"/>
    <property type="molecule type" value="Genomic_DNA"/>
</dbReference>
<reference evidence="2 4" key="1">
    <citation type="journal article" date="2017" name="Nature">
        <title>The sunflower genome provides insights into oil metabolism, flowering and Asterid evolution.</title>
        <authorList>
            <person name="Badouin H."/>
            <person name="Gouzy J."/>
            <person name="Grassa C.J."/>
            <person name="Murat F."/>
            <person name="Staton S.E."/>
            <person name="Cottret L."/>
            <person name="Lelandais-Briere C."/>
            <person name="Owens G.L."/>
            <person name="Carrere S."/>
            <person name="Mayjonade B."/>
            <person name="Legrand L."/>
            <person name="Gill N."/>
            <person name="Kane N.C."/>
            <person name="Bowers J.E."/>
            <person name="Hubner S."/>
            <person name="Bellec A."/>
            <person name="Berard A."/>
            <person name="Berges H."/>
            <person name="Blanchet N."/>
            <person name="Boniface M.C."/>
            <person name="Brunel D."/>
            <person name="Catrice O."/>
            <person name="Chaidir N."/>
            <person name="Claudel C."/>
            <person name="Donnadieu C."/>
            <person name="Faraut T."/>
            <person name="Fievet G."/>
            <person name="Helmstetter N."/>
            <person name="King M."/>
            <person name="Knapp S.J."/>
            <person name="Lai Z."/>
            <person name="Le Paslier M.C."/>
            <person name="Lippi Y."/>
            <person name="Lorenzon L."/>
            <person name="Mandel J.R."/>
            <person name="Marage G."/>
            <person name="Marchand G."/>
            <person name="Marquand E."/>
            <person name="Bret-Mestries E."/>
            <person name="Morien E."/>
            <person name="Nambeesan S."/>
            <person name="Nguyen T."/>
            <person name="Pegot-Espagnet P."/>
            <person name="Pouilly N."/>
            <person name="Raftis F."/>
            <person name="Sallet E."/>
            <person name="Schiex T."/>
            <person name="Thomas J."/>
            <person name="Vandecasteele C."/>
            <person name="Vares D."/>
            <person name="Vear F."/>
            <person name="Vautrin S."/>
            <person name="Crespi M."/>
            <person name="Mangin B."/>
            <person name="Burke J.M."/>
            <person name="Salse J."/>
            <person name="Munos S."/>
            <person name="Vincourt P."/>
            <person name="Rieseberg L.H."/>
            <person name="Langlade N.B."/>
        </authorList>
    </citation>
    <scope>NUCLEOTIDE SEQUENCE [LARGE SCALE GENOMIC DNA]</scope>
    <source>
        <strain evidence="4">cv. SF193</strain>
        <tissue evidence="2">Leaves</tissue>
    </source>
</reference>